<protein>
    <recommendedName>
        <fullName evidence="8">Geranylgeranyl transferase type II subunit beta</fullName>
    </recommendedName>
    <alternativeName>
        <fullName evidence="9">Type II protein geranyl-geranyltransferase subunit beta</fullName>
    </alternativeName>
</protein>
<evidence type="ECO:0000256" key="3">
    <source>
        <dbReference type="ARBA" id="ARBA00022602"/>
    </source>
</evidence>
<dbReference type="GO" id="GO:0046872">
    <property type="term" value="F:metal ion binding"/>
    <property type="evidence" value="ECO:0007669"/>
    <property type="project" value="UniProtKB-KW"/>
</dbReference>
<keyword evidence="3" id="KW-0637">Prenyltransferase</keyword>
<keyword evidence="10" id="KW-0472">Membrane</keyword>
<dbReference type="Gene3D" id="1.50.10.20">
    <property type="match status" value="2"/>
</dbReference>
<name>A0A9Y1BI83_9ARCH</name>
<evidence type="ECO:0000256" key="6">
    <source>
        <dbReference type="ARBA" id="ARBA00022737"/>
    </source>
</evidence>
<evidence type="ECO:0000313" key="12">
    <source>
        <dbReference type="EMBL" id="UJG39646.1"/>
    </source>
</evidence>
<evidence type="ECO:0000256" key="7">
    <source>
        <dbReference type="ARBA" id="ARBA00022833"/>
    </source>
</evidence>
<dbReference type="InterPro" id="IPR001330">
    <property type="entry name" value="Prenyltrans"/>
</dbReference>
<dbReference type="Proteomes" id="UP001201020">
    <property type="component" value="Chromosome"/>
</dbReference>
<proteinExistence type="inferred from homology"/>
<feature type="domain" description="Prenyltransferase alpha-alpha toroid" evidence="11">
    <location>
        <begin position="202"/>
        <end position="317"/>
    </location>
</feature>
<sequence>MKFRSISRIMCLTLVLFIFSSSIIFAAETTTEQGAKTRLELLKEFVQDNYLNDSFSNELGQNSSVESTYYGVLLSDYLKISYDVYDIIFYIQKHQKSNYGFSNQVDQETTINATFFAVQTLKQLGIGSEDLNHWQIFQYLNETISEILYNPSTYVNLTTQDIYSIYRFFLTSSILNETVLFPYNSLLAALKHIQFTNGTFPSFYYAIEVVYLLSLFEQSPIDVQGTIRYLKSFRFNDTGFAKDSSDVISIKDTYYAISTISMLGGEIENKNKIVDAILDLQAPEGGFMDKKGHKPTLESSYLAYQILVLVNNINSLNQLAFLESTGFLNFNFIIIGSITLFSLFIIRKKRNKKV</sequence>
<organism evidence="12">
    <name type="scientific">Candidatus Heimdallarchaeum aukensis</name>
    <dbReference type="NCBI Taxonomy" id="2876573"/>
    <lineage>
        <taxon>Archaea</taxon>
        <taxon>Promethearchaeati</taxon>
        <taxon>Candidatus Heimdallarchaeota</taxon>
        <taxon>Candidatus Heimdallarchaeia (ex Rinke et al. 2021) (nom. nud.)</taxon>
        <taxon>Candidatus Heimdallarchaeales</taxon>
        <taxon>Candidatus Heimdallarchaeaceae</taxon>
        <taxon>Candidatus Heimdallarchaeum</taxon>
    </lineage>
</organism>
<evidence type="ECO:0000256" key="10">
    <source>
        <dbReference type="SAM" id="Phobius"/>
    </source>
</evidence>
<evidence type="ECO:0000256" key="5">
    <source>
        <dbReference type="ARBA" id="ARBA00022723"/>
    </source>
</evidence>
<keyword evidence="7" id="KW-0862">Zinc</keyword>
<dbReference type="PANTHER" id="PTHR11774:SF11">
    <property type="entry name" value="GERANYLGERANYL TRANSFERASE TYPE-2 SUBUNIT BETA"/>
    <property type="match status" value="1"/>
</dbReference>
<gene>
    <name evidence="12" type="ORF">K9W45_07185</name>
</gene>
<dbReference type="Pfam" id="PF00432">
    <property type="entry name" value="Prenyltrans"/>
    <property type="match status" value="2"/>
</dbReference>
<dbReference type="InterPro" id="IPR008930">
    <property type="entry name" value="Terpenoid_cyclase/PrenylTrfase"/>
</dbReference>
<evidence type="ECO:0000256" key="1">
    <source>
        <dbReference type="ARBA" id="ARBA00001947"/>
    </source>
</evidence>
<keyword evidence="10" id="KW-0812">Transmembrane</keyword>
<dbReference type="InterPro" id="IPR045089">
    <property type="entry name" value="PGGT1B-like"/>
</dbReference>
<dbReference type="GO" id="GO:0008318">
    <property type="term" value="F:protein prenyltransferase activity"/>
    <property type="evidence" value="ECO:0007669"/>
    <property type="project" value="InterPro"/>
</dbReference>
<feature type="domain" description="Prenyltransferase alpha-alpha toroid" evidence="11">
    <location>
        <begin position="85"/>
        <end position="200"/>
    </location>
</feature>
<evidence type="ECO:0000256" key="9">
    <source>
        <dbReference type="ARBA" id="ARBA00032766"/>
    </source>
</evidence>
<dbReference type="EMBL" id="CP084166">
    <property type="protein sequence ID" value="UJG39646.1"/>
    <property type="molecule type" value="Genomic_DNA"/>
</dbReference>
<feature type="transmembrane region" description="Helical" evidence="10">
    <location>
        <begin position="327"/>
        <end position="346"/>
    </location>
</feature>
<evidence type="ECO:0000256" key="8">
    <source>
        <dbReference type="ARBA" id="ARBA00030816"/>
    </source>
</evidence>
<dbReference type="PANTHER" id="PTHR11774">
    <property type="entry name" value="GERANYLGERANYL TRANSFERASE TYPE BETA SUBUNIT"/>
    <property type="match status" value="1"/>
</dbReference>
<reference evidence="12" key="1">
    <citation type="journal article" date="2022" name="Nat. Microbiol.">
        <title>Unique mobile elements and scalable gene flow at the prokaryote-eukaryote boundary revealed by circularized Asgard archaea genomes.</title>
        <authorList>
            <person name="Wu F."/>
            <person name="Speth D.R."/>
            <person name="Philosof A."/>
            <person name="Cremiere A."/>
            <person name="Narayanan A."/>
            <person name="Barco R.A."/>
            <person name="Connon S.A."/>
            <person name="Amend J.P."/>
            <person name="Antoshechkin I.A."/>
            <person name="Orphan V.J."/>
        </authorList>
    </citation>
    <scope>NUCLEOTIDE SEQUENCE</scope>
    <source>
        <strain evidence="12">PM71</strain>
    </source>
</reference>
<evidence type="ECO:0000256" key="2">
    <source>
        <dbReference type="ARBA" id="ARBA00010497"/>
    </source>
</evidence>
<comment type="cofactor">
    <cofactor evidence="1">
        <name>Zn(2+)</name>
        <dbReference type="ChEBI" id="CHEBI:29105"/>
    </cofactor>
</comment>
<keyword evidence="6" id="KW-0677">Repeat</keyword>
<evidence type="ECO:0000259" key="11">
    <source>
        <dbReference type="Pfam" id="PF00432"/>
    </source>
</evidence>
<keyword evidence="5" id="KW-0479">Metal-binding</keyword>
<dbReference type="AlphaFoldDB" id="A0A9Y1BI83"/>
<comment type="similarity">
    <text evidence="2">Belongs to the protein prenyltransferase subunit beta family.</text>
</comment>
<accession>A0A9Y1BI83</accession>
<keyword evidence="4" id="KW-0808">Transferase</keyword>
<keyword evidence="10" id="KW-1133">Transmembrane helix</keyword>
<evidence type="ECO:0000256" key="4">
    <source>
        <dbReference type="ARBA" id="ARBA00022679"/>
    </source>
</evidence>
<dbReference type="SUPFAM" id="SSF48239">
    <property type="entry name" value="Terpenoid cyclases/Protein prenyltransferases"/>
    <property type="match status" value="1"/>
</dbReference>